<evidence type="ECO:0000259" key="1">
    <source>
        <dbReference type="Pfam" id="PF03435"/>
    </source>
</evidence>
<proteinExistence type="predicted"/>
<dbReference type="RefSeq" id="WP_344360330.1">
    <property type="nucleotide sequence ID" value="NZ_BAAASR010000015.1"/>
</dbReference>
<dbReference type="Pfam" id="PF03435">
    <property type="entry name" value="Sacchrp_dh_NADP"/>
    <property type="match status" value="1"/>
</dbReference>
<dbReference type="EMBL" id="BAAASR010000015">
    <property type="protein sequence ID" value="GAA2492795.1"/>
    <property type="molecule type" value="Genomic_DNA"/>
</dbReference>
<keyword evidence="3" id="KW-1185">Reference proteome</keyword>
<comment type="caution">
    <text evidence="2">The sequence shown here is derived from an EMBL/GenBank/DDBJ whole genome shotgun (WGS) entry which is preliminary data.</text>
</comment>
<name>A0ABN3LYJ2_9ACTN</name>
<gene>
    <name evidence="2" type="ORF">GCM10010393_25880</name>
</gene>
<accession>A0ABN3LYJ2</accession>
<sequence length="361" mass="37737">MGSAQAVAVFGAYGHTGRFVVAELLERGLTPVLCGRDAGRLRALAESLRGVEARVASVDDAGSLDAALSGAAAVINCAGPFAMTAAPVVEAALRARITYVDVAAEVEAVADTLARFDAPARAAGVLVAPAMAFYGGLGDLLTTAAMGPWKRADEVFLAYALSSWHPTAGTLKSGEVSRRRRDNRRPVFRGGRLELRTDQAPTGRWSFPAPVGERSVLEEFTTADSVTVPRHLHAPEIRTCMTVEAVKDLLAPDAAPPVPVDELGRSDQRFLVDVVVRRGTDRRRAVARGRDIYAISAPLAVGAVAQVLAGRVTRTGAATAGELLDASGFLRSLSPRLSFELVEPASGEEPPAGAAVRPAAG</sequence>
<reference evidence="2 3" key="1">
    <citation type="journal article" date="2019" name="Int. J. Syst. Evol. Microbiol.">
        <title>The Global Catalogue of Microorganisms (GCM) 10K type strain sequencing project: providing services to taxonomists for standard genome sequencing and annotation.</title>
        <authorList>
            <consortium name="The Broad Institute Genomics Platform"/>
            <consortium name="The Broad Institute Genome Sequencing Center for Infectious Disease"/>
            <person name="Wu L."/>
            <person name="Ma J."/>
        </authorList>
    </citation>
    <scope>NUCLEOTIDE SEQUENCE [LARGE SCALE GENOMIC DNA]</scope>
    <source>
        <strain evidence="2 3">JCM 5062</strain>
    </source>
</reference>
<feature type="domain" description="Saccharopine dehydrogenase NADP binding" evidence="1">
    <location>
        <begin position="7"/>
        <end position="126"/>
    </location>
</feature>
<dbReference type="InterPro" id="IPR036291">
    <property type="entry name" value="NAD(P)-bd_dom_sf"/>
</dbReference>
<dbReference type="SUPFAM" id="SSF51735">
    <property type="entry name" value="NAD(P)-binding Rossmann-fold domains"/>
    <property type="match status" value="1"/>
</dbReference>
<dbReference type="PANTHER" id="PTHR43781:SF1">
    <property type="entry name" value="SACCHAROPINE DEHYDROGENASE"/>
    <property type="match status" value="1"/>
</dbReference>
<organism evidence="2 3">
    <name type="scientific">Streptomyces gobitricini</name>
    <dbReference type="NCBI Taxonomy" id="68211"/>
    <lineage>
        <taxon>Bacteria</taxon>
        <taxon>Bacillati</taxon>
        <taxon>Actinomycetota</taxon>
        <taxon>Actinomycetes</taxon>
        <taxon>Kitasatosporales</taxon>
        <taxon>Streptomycetaceae</taxon>
        <taxon>Streptomyces</taxon>
    </lineage>
</organism>
<dbReference type="InterPro" id="IPR005097">
    <property type="entry name" value="Sacchrp_dh_NADP-bd"/>
</dbReference>
<dbReference type="Gene3D" id="3.40.50.720">
    <property type="entry name" value="NAD(P)-binding Rossmann-like Domain"/>
    <property type="match status" value="1"/>
</dbReference>
<dbReference type="Proteomes" id="UP001499942">
    <property type="component" value="Unassembled WGS sequence"/>
</dbReference>
<evidence type="ECO:0000313" key="2">
    <source>
        <dbReference type="EMBL" id="GAA2492795.1"/>
    </source>
</evidence>
<protein>
    <submittedName>
        <fullName evidence="2">Saccharopine dehydrogenase NADP-binding domain-containing protein</fullName>
    </submittedName>
</protein>
<dbReference type="PANTHER" id="PTHR43781">
    <property type="entry name" value="SACCHAROPINE DEHYDROGENASE"/>
    <property type="match status" value="1"/>
</dbReference>
<evidence type="ECO:0000313" key="3">
    <source>
        <dbReference type="Proteomes" id="UP001499942"/>
    </source>
</evidence>